<reference evidence="1 2" key="1">
    <citation type="submission" date="2024-03" db="EMBL/GenBank/DDBJ databases">
        <title>Two novel species of the genus Flavobacterium exhibiting potentially degradation of complex polysaccharides.</title>
        <authorList>
            <person name="Lian X."/>
        </authorList>
    </citation>
    <scope>NUCLEOTIDE SEQUENCE [LARGE SCALE GENOMIC DNA]</scope>
    <source>
        <strain evidence="2">j3</strain>
    </source>
</reference>
<sequence>MMKNLLFFLAVLSIVSCKNTQENKIIENKVIVDTVTKDNSKNESINPIQIKNDSILLVKALPFEVNGIKCCWEFKVKQVKQGDKYGNNILILNEVLRIVSSDNILFQTANEVENSNNLQSIKTIDYLKTHSTYDLECEDIDFDGYCDFKILIERAAAGANETYEVYLFNPKNKKFEYSRLFSGTNVEFDKEKNRISFMWKMGKGNYSFGYVNLKKNKREIAFFEEIRQEQDTIVYTKSIGKKIIERKKVVLKKEDWQGNEVHQEDSQYLLERNKK</sequence>
<accession>A0ABU9NAZ7</accession>
<keyword evidence="2" id="KW-1185">Reference proteome</keyword>
<gene>
    <name evidence="1" type="ORF">WFZ85_13965</name>
</gene>
<name>A0ABU9NAZ7_9FLAO</name>
<protein>
    <recommendedName>
        <fullName evidence="3">Lipoprotein</fullName>
    </recommendedName>
</protein>
<evidence type="ECO:0008006" key="3">
    <source>
        <dbReference type="Google" id="ProtNLM"/>
    </source>
</evidence>
<dbReference type="PROSITE" id="PS51257">
    <property type="entry name" value="PROKAR_LIPOPROTEIN"/>
    <property type="match status" value="1"/>
</dbReference>
<proteinExistence type="predicted"/>
<dbReference type="Proteomes" id="UP001460072">
    <property type="component" value="Unassembled WGS sequence"/>
</dbReference>
<comment type="caution">
    <text evidence="1">The sequence shown here is derived from an EMBL/GenBank/DDBJ whole genome shotgun (WGS) entry which is preliminary data.</text>
</comment>
<dbReference type="NCBIfam" id="NF047539">
    <property type="entry name" value="XAC2610_fam"/>
    <property type="match status" value="1"/>
</dbReference>
<evidence type="ECO:0000313" key="1">
    <source>
        <dbReference type="EMBL" id="MEM0543725.1"/>
    </source>
</evidence>
<organism evidence="1 2">
    <name type="scientific">Flavobacterium aureirubrum</name>
    <dbReference type="NCBI Taxonomy" id="3133147"/>
    <lineage>
        <taxon>Bacteria</taxon>
        <taxon>Pseudomonadati</taxon>
        <taxon>Bacteroidota</taxon>
        <taxon>Flavobacteriia</taxon>
        <taxon>Flavobacteriales</taxon>
        <taxon>Flavobacteriaceae</taxon>
        <taxon>Flavobacterium</taxon>
    </lineage>
</organism>
<dbReference type="InterPro" id="IPR058087">
    <property type="entry name" value="XAC2610_dom"/>
</dbReference>
<dbReference type="EMBL" id="JBCGDO010000024">
    <property type="protein sequence ID" value="MEM0543725.1"/>
    <property type="molecule type" value="Genomic_DNA"/>
</dbReference>
<evidence type="ECO:0000313" key="2">
    <source>
        <dbReference type="Proteomes" id="UP001460072"/>
    </source>
</evidence>